<evidence type="ECO:0000313" key="2">
    <source>
        <dbReference type="Proteomes" id="UP001055879"/>
    </source>
</evidence>
<dbReference type="Proteomes" id="UP001055879">
    <property type="component" value="Linkage Group LG06"/>
</dbReference>
<name>A0ACB9B8G4_ARCLA</name>
<keyword evidence="2" id="KW-1185">Reference proteome</keyword>
<dbReference type="EMBL" id="CM042052">
    <property type="protein sequence ID" value="KAI3718490.1"/>
    <property type="molecule type" value="Genomic_DNA"/>
</dbReference>
<accession>A0ACB9B8G4</accession>
<reference evidence="2" key="1">
    <citation type="journal article" date="2022" name="Mol. Ecol. Resour.">
        <title>The genomes of chicory, endive, great burdock and yacon provide insights into Asteraceae palaeo-polyploidization history and plant inulin production.</title>
        <authorList>
            <person name="Fan W."/>
            <person name="Wang S."/>
            <person name="Wang H."/>
            <person name="Wang A."/>
            <person name="Jiang F."/>
            <person name="Liu H."/>
            <person name="Zhao H."/>
            <person name="Xu D."/>
            <person name="Zhang Y."/>
        </authorList>
    </citation>
    <scope>NUCLEOTIDE SEQUENCE [LARGE SCALE GENOMIC DNA]</scope>
    <source>
        <strain evidence="2">cv. Niubang</strain>
    </source>
</reference>
<sequence>MVLLRSCKFADRSLLSYSSSISRVLFTASFSSTKAQTPSIQSHDLLLYKRISPAAITPRTSIVPILDQWLQESNEIVVDKLKNMIKVLRNHNRYTHALQLSEWMTNRSYLDQSSGNIAVHLDLVSRVHGLEQAEKYFDTIPDSLKNFKVYGTLLNCYTFKKSLKKAEATMEKMKLLGYMTSHSYHSMLSLYNKTRNHEKLVALIHEMEKTGVCYHRTTYYLQLTAYASFDITAMEKLLGYMEANPNLSLDWHVYIIAAKGYLNFGQHKKSREMLKKSEGCVHENTNGVAYEILVTMYANLAEKDDVYRIWDLYRKRWRKINDKGYHHMISSLVKLDDIVGAEKIVTEWESVTRSFFFWVPNILVNAYSKKGDWKKAETYVERLVGMGKQPPTSTWDILATMFCKHRQMEKAVDAMRKAILSHHHDHWEVNQVTLTACLKYLEEKGDVEVAKEFV</sequence>
<reference evidence="1 2" key="2">
    <citation type="journal article" date="2022" name="Mol. Ecol. Resour.">
        <title>The genomes of chicory, endive, great burdock and yacon provide insights into Asteraceae paleo-polyploidization history and plant inulin production.</title>
        <authorList>
            <person name="Fan W."/>
            <person name="Wang S."/>
            <person name="Wang H."/>
            <person name="Wang A."/>
            <person name="Jiang F."/>
            <person name="Liu H."/>
            <person name="Zhao H."/>
            <person name="Xu D."/>
            <person name="Zhang Y."/>
        </authorList>
    </citation>
    <scope>NUCLEOTIDE SEQUENCE [LARGE SCALE GENOMIC DNA]</scope>
    <source>
        <strain evidence="2">cv. Niubang</strain>
    </source>
</reference>
<comment type="caution">
    <text evidence="1">The sequence shown here is derived from an EMBL/GenBank/DDBJ whole genome shotgun (WGS) entry which is preliminary data.</text>
</comment>
<protein>
    <submittedName>
        <fullName evidence="1">Uncharacterized protein</fullName>
    </submittedName>
</protein>
<gene>
    <name evidence="1" type="ORF">L6452_19364</name>
</gene>
<proteinExistence type="predicted"/>
<organism evidence="1 2">
    <name type="scientific">Arctium lappa</name>
    <name type="common">Greater burdock</name>
    <name type="synonym">Lappa major</name>
    <dbReference type="NCBI Taxonomy" id="4217"/>
    <lineage>
        <taxon>Eukaryota</taxon>
        <taxon>Viridiplantae</taxon>
        <taxon>Streptophyta</taxon>
        <taxon>Embryophyta</taxon>
        <taxon>Tracheophyta</taxon>
        <taxon>Spermatophyta</taxon>
        <taxon>Magnoliopsida</taxon>
        <taxon>eudicotyledons</taxon>
        <taxon>Gunneridae</taxon>
        <taxon>Pentapetalae</taxon>
        <taxon>asterids</taxon>
        <taxon>campanulids</taxon>
        <taxon>Asterales</taxon>
        <taxon>Asteraceae</taxon>
        <taxon>Carduoideae</taxon>
        <taxon>Cardueae</taxon>
        <taxon>Arctiinae</taxon>
        <taxon>Arctium</taxon>
    </lineage>
</organism>
<evidence type="ECO:0000313" key="1">
    <source>
        <dbReference type="EMBL" id="KAI3718490.1"/>
    </source>
</evidence>